<dbReference type="InterPro" id="IPR017441">
    <property type="entry name" value="Protein_kinase_ATP_BS"/>
</dbReference>
<keyword evidence="13 21" id="KW-0472">Membrane</keyword>
<dbReference type="PROSITE" id="PS50927">
    <property type="entry name" value="BULB_LECTIN"/>
    <property type="match status" value="1"/>
</dbReference>
<evidence type="ECO:0000259" key="23">
    <source>
        <dbReference type="PROSITE" id="PS50011"/>
    </source>
</evidence>
<dbReference type="Gene3D" id="1.10.510.10">
    <property type="entry name" value="Transferase(Phosphotransferase) domain 1"/>
    <property type="match status" value="1"/>
</dbReference>
<evidence type="ECO:0000259" key="25">
    <source>
        <dbReference type="PROSITE" id="PS50948"/>
    </source>
</evidence>
<keyword evidence="5 19" id="KW-0808">Transferase</keyword>
<keyword evidence="2 19" id="KW-0723">Serine/threonine-protein kinase</keyword>
<dbReference type="Pfam" id="PF01453">
    <property type="entry name" value="B_lectin"/>
    <property type="match status" value="1"/>
</dbReference>
<evidence type="ECO:0000256" key="13">
    <source>
        <dbReference type="ARBA" id="ARBA00023136"/>
    </source>
</evidence>
<comment type="subcellular location">
    <subcellularLocation>
        <location evidence="1">Membrane</location>
        <topology evidence="1">Single-pass type I membrane protein</topology>
    </subcellularLocation>
</comment>
<evidence type="ECO:0000256" key="11">
    <source>
        <dbReference type="ARBA" id="ARBA00022840"/>
    </source>
</evidence>
<dbReference type="GO" id="GO:0106310">
    <property type="term" value="F:protein serine kinase activity"/>
    <property type="evidence" value="ECO:0007669"/>
    <property type="project" value="RHEA"/>
</dbReference>
<feature type="domain" description="Apple" evidence="25">
    <location>
        <begin position="382"/>
        <end position="462"/>
    </location>
</feature>
<evidence type="ECO:0000313" key="26">
    <source>
        <dbReference type="EMBL" id="OWM78747.1"/>
    </source>
</evidence>
<evidence type="ECO:0000256" key="10">
    <source>
        <dbReference type="ARBA" id="ARBA00022777"/>
    </source>
</evidence>
<keyword evidence="7 22" id="KW-0732">Signal</keyword>
<dbReference type="FunFam" id="2.90.10.30:FF:000003">
    <property type="entry name" value="Os04g0303100 protein"/>
    <property type="match status" value="1"/>
</dbReference>
<dbReference type="PROSITE" id="PS00108">
    <property type="entry name" value="PROTEIN_KINASE_ST"/>
    <property type="match status" value="1"/>
</dbReference>
<dbReference type="Gene3D" id="3.30.200.20">
    <property type="entry name" value="Phosphorylase Kinase, domain 1"/>
    <property type="match status" value="1"/>
</dbReference>
<dbReference type="SUPFAM" id="SSF51110">
    <property type="entry name" value="alpha-D-mannose-specific plant lectins"/>
    <property type="match status" value="1"/>
</dbReference>
<keyword evidence="14" id="KW-1015">Disulfide bond</keyword>
<dbReference type="CDD" id="cd00028">
    <property type="entry name" value="B_lectin"/>
    <property type="match status" value="1"/>
</dbReference>
<keyword evidence="11 19" id="KW-0067">ATP-binding</keyword>
<dbReference type="InterPro" id="IPR003609">
    <property type="entry name" value="Pan_app"/>
</dbReference>
<evidence type="ECO:0000313" key="27">
    <source>
        <dbReference type="Proteomes" id="UP000197138"/>
    </source>
</evidence>
<dbReference type="PANTHER" id="PTHR47976">
    <property type="entry name" value="G-TYPE LECTIN S-RECEPTOR-LIKE SERINE/THREONINE-PROTEIN KINASE SD2-5"/>
    <property type="match status" value="1"/>
</dbReference>
<evidence type="ECO:0000256" key="12">
    <source>
        <dbReference type="ARBA" id="ARBA00022989"/>
    </source>
</evidence>
<feature type="signal peptide" evidence="22">
    <location>
        <begin position="1"/>
        <end position="33"/>
    </location>
</feature>
<gene>
    <name evidence="26" type="ORF">CDL15_Pgr002918</name>
</gene>
<keyword evidence="8" id="KW-0430">Lectin</keyword>
<evidence type="ECO:0000259" key="24">
    <source>
        <dbReference type="PROSITE" id="PS50927"/>
    </source>
</evidence>
<dbReference type="GO" id="GO:0004674">
    <property type="term" value="F:protein serine/threonine kinase activity"/>
    <property type="evidence" value="ECO:0007669"/>
    <property type="project" value="UniProtKB-KW"/>
</dbReference>
<keyword evidence="4" id="KW-0597">Phosphoprotein</keyword>
<evidence type="ECO:0000256" key="17">
    <source>
        <dbReference type="ARBA" id="ARBA00047899"/>
    </source>
</evidence>
<dbReference type="GO" id="GO:0016020">
    <property type="term" value="C:membrane"/>
    <property type="evidence" value="ECO:0007669"/>
    <property type="project" value="UniProtKB-SubCell"/>
</dbReference>
<dbReference type="FunFam" id="3.30.200.20:FF:000178">
    <property type="entry name" value="serine/threonine-protein kinase PBS1-like"/>
    <property type="match status" value="1"/>
</dbReference>
<dbReference type="GO" id="GO:0030246">
    <property type="term" value="F:carbohydrate binding"/>
    <property type="evidence" value="ECO:0007669"/>
    <property type="project" value="UniProtKB-KW"/>
</dbReference>
<dbReference type="InterPro" id="IPR051343">
    <property type="entry name" value="G-type_lectin_kinases/EP1-like"/>
</dbReference>
<dbReference type="InterPro" id="IPR024171">
    <property type="entry name" value="SRK-like_kinase"/>
</dbReference>
<comment type="similarity">
    <text evidence="19">Belongs to the protein kinase superfamily. Ser/Thr protein kinase family.</text>
</comment>
<evidence type="ECO:0000256" key="18">
    <source>
        <dbReference type="ARBA" id="ARBA00048679"/>
    </source>
</evidence>
<dbReference type="Proteomes" id="UP000197138">
    <property type="component" value="Unassembled WGS sequence"/>
</dbReference>
<evidence type="ECO:0000256" key="20">
    <source>
        <dbReference type="PROSITE-ProRule" id="PRU10141"/>
    </source>
</evidence>
<dbReference type="PANTHER" id="PTHR47976:SF30">
    <property type="entry name" value="RECEPTOR-LIKE SERINE_THREONINE-PROTEIN KINASE"/>
    <property type="match status" value="1"/>
</dbReference>
<evidence type="ECO:0000256" key="14">
    <source>
        <dbReference type="ARBA" id="ARBA00023157"/>
    </source>
</evidence>
<evidence type="ECO:0000256" key="22">
    <source>
        <dbReference type="SAM" id="SignalP"/>
    </source>
</evidence>
<keyword evidence="16" id="KW-0325">Glycoprotein</keyword>
<dbReference type="InterPro" id="IPR011009">
    <property type="entry name" value="Kinase-like_dom_sf"/>
</dbReference>
<evidence type="ECO:0000256" key="9">
    <source>
        <dbReference type="ARBA" id="ARBA00022741"/>
    </source>
</evidence>
<dbReference type="SMART" id="SM00220">
    <property type="entry name" value="S_TKc"/>
    <property type="match status" value="1"/>
</dbReference>
<evidence type="ECO:0000256" key="7">
    <source>
        <dbReference type="ARBA" id="ARBA00022729"/>
    </source>
</evidence>
<sequence length="856" mass="95073">MSPGKKNLSLSSSFLQLLLPFLLTSSFLCPIDAQPFDYPTASLSTTWKNSATANHSVEFTDGSTVRAVLLRGTFGPKYACGFYCNGACDTYLFAIFIVQTNSVSYIVGPNYGFPQVVWSANRDFPVKVNSTLELTSSGDLVLKDADGTVAWSTDTSGGKEIDELIFALTDKSVAGLNLTEAGNLVLFDENNATVWQSFDHPTDSLVPGQRLLIGQKLTPNVSSTNWTEFGMLSFGFTASGLYGLVGTNPPEVYYQFDYIQVTSHDMGYAEYMNGSLALFVNSELNKTMIEIPSAMSAQYMRLGSDGHLRVYEWSQNSGTWEQVADLLTGYLGDCAYPTACGNYSICSNGQCSCPVTSNGMYFQQINSRRPNLGCSEITPLSCSDSQYHSLIELQDVNYFTFNSDLESTDPESCKQACEKNCWCKAAIFRYRSNSSAGSCYLLSKVFSLMNNDPEKTHFNSTAYIKVQNVPPAPSPTRKKSQLPVIIGSSLGALFVVVLLVGVVIWKTRRVDDEEEIYLDQVPGMPTRFSYEILQATTENFSKKLGAGGFGSVFEGTLIDGTKIAVKQLEGLGQIKKSFLAEVETIGSIHHVNLVRLLGFCAEKMHRLLVYEFMANGSLDRWIYQKNSELVLEWQQRKKIILDIAKGLNYLHEDCRQKIIHLDIKPQNILLDENFNAKVSDFGLSKLIDRDQSQVMTTMRGTPGYLAPEWLLSSAITEKVDVYSFGVVILEIVCGRKVFDSSLNEEDMPLLNLFKRKAEEERLLDIVDKCSEDMQFHGPDAVNMMRVAAWCLQADFAKRPSMSTVVKVLEGVMDVKVDLDYNFFNLSRAKAPVEVGQRESEFRATTPLLPSVLSGPR</sequence>
<dbReference type="PROSITE" id="PS50011">
    <property type="entry name" value="PROTEIN_KINASE_DOM"/>
    <property type="match status" value="1"/>
</dbReference>
<dbReference type="SUPFAM" id="SSF56112">
    <property type="entry name" value="Protein kinase-like (PK-like)"/>
    <property type="match status" value="1"/>
</dbReference>
<feature type="chain" id="PRO_5012555736" description="Receptor-like serine/threonine-protein kinase" evidence="22">
    <location>
        <begin position="34"/>
        <end position="856"/>
    </location>
</feature>
<keyword evidence="9 19" id="KW-0547">Nucleotide-binding</keyword>
<evidence type="ECO:0000256" key="15">
    <source>
        <dbReference type="ARBA" id="ARBA00023170"/>
    </source>
</evidence>
<keyword evidence="15" id="KW-0675">Receptor</keyword>
<organism evidence="26 27">
    <name type="scientific">Punica granatum</name>
    <name type="common">Pomegranate</name>
    <dbReference type="NCBI Taxonomy" id="22663"/>
    <lineage>
        <taxon>Eukaryota</taxon>
        <taxon>Viridiplantae</taxon>
        <taxon>Streptophyta</taxon>
        <taxon>Embryophyta</taxon>
        <taxon>Tracheophyta</taxon>
        <taxon>Spermatophyta</taxon>
        <taxon>Magnoliopsida</taxon>
        <taxon>eudicotyledons</taxon>
        <taxon>Gunneridae</taxon>
        <taxon>Pentapetalae</taxon>
        <taxon>rosids</taxon>
        <taxon>malvids</taxon>
        <taxon>Myrtales</taxon>
        <taxon>Lythraceae</taxon>
        <taxon>Punica</taxon>
    </lineage>
</organism>
<feature type="domain" description="Protein kinase" evidence="23">
    <location>
        <begin position="538"/>
        <end position="823"/>
    </location>
</feature>
<evidence type="ECO:0000256" key="1">
    <source>
        <dbReference type="ARBA" id="ARBA00004479"/>
    </source>
</evidence>
<keyword evidence="6 21" id="KW-0812">Transmembrane</keyword>
<feature type="binding site" evidence="20">
    <location>
        <position position="566"/>
    </location>
    <ligand>
        <name>ATP</name>
        <dbReference type="ChEBI" id="CHEBI:30616"/>
    </ligand>
</feature>
<dbReference type="InterPro" id="IPR000719">
    <property type="entry name" value="Prot_kinase_dom"/>
</dbReference>
<evidence type="ECO:0000256" key="21">
    <source>
        <dbReference type="SAM" id="Phobius"/>
    </source>
</evidence>
<name>A0A218X161_PUNGR</name>
<feature type="transmembrane region" description="Helical" evidence="21">
    <location>
        <begin position="482"/>
        <end position="505"/>
    </location>
</feature>
<evidence type="ECO:0000256" key="6">
    <source>
        <dbReference type="ARBA" id="ARBA00022692"/>
    </source>
</evidence>
<dbReference type="AlphaFoldDB" id="A0A218X161"/>
<evidence type="ECO:0000256" key="8">
    <source>
        <dbReference type="ARBA" id="ARBA00022734"/>
    </source>
</evidence>
<dbReference type="InterPro" id="IPR008271">
    <property type="entry name" value="Ser/Thr_kinase_AS"/>
</dbReference>
<dbReference type="InterPro" id="IPR001480">
    <property type="entry name" value="Bulb-type_lectin_dom"/>
</dbReference>
<dbReference type="GO" id="GO:0005524">
    <property type="term" value="F:ATP binding"/>
    <property type="evidence" value="ECO:0007669"/>
    <property type="project" value="UniProtKB-UniRule"/>
</dbReference>
<comment type="catalytic activity">
    <reaction evidence="17 19">
        <text>L-threonyl-[protein] + ATP = O-phospho-L-threonyl-[protein] + ADP + H(+)</text>
        <dbReference type="Rhea" id="RHEA:46608"/>
        <dbReference type="Rhea" id="RHEA-COMP:11060"/>
        <dbReference type="Rhea" id="RHEA-COMP:11605"/>
        <dbReference type="ChEBI" id="CHEBI:15378"/>
        <dbReference type="ChEBI" id="CHEBI:30013"/>
        <dbReference type="ChEBI" id="CHEBI:30616"/>
        <dbReference type="ChEBI" id="CHEBI:61977"/>
        <dbReference type="ChEBI" id="CHEBI:456216"/>
        <dbReference type="EC" id="2.7.11.1"/>
    </reaction>
</comment>
<comment type="catalytic activity">
    <reaction evidence="18 19">
        <text>L-seryl-[protein] + ATP = O-phospho-L-seryl-[protein] + ADP + H(+)</text>
        <dbReference type="Rhea" id="RHEA:17989"/>
        <dbReference type="Rhea" id="RHEA-COMP:9863"/>
        <dbReference type="Rhea" id="RHEA-COMP:11604"/>
        <dbReference type="ChEBI" id="CHEBI:15378"/>
        <dbReference type="ChEBI" id="CHEBI:29999"/>
        <dbReference type="ChEBI" id="CHEBI:30616"/>
        <dbReference type="ChEBI" id="CHEBI:83421"/>
        <dbReference type="ChEBI" id="CHEBI:456216"/>
        <dbReference type="EC" id="2.7.11.1"/>
    </reaction>
</comment>
<feature type="domain" description="Bulb-type lectin" evidence="24">
    <location>
        <begin position="50"/>
        <end position="199"/>
    </location>
</feature>
<accession>A0A218X161</accession>
<evidence type="ECO:0000256" key="16">
    <source>
        <dbReference type="ARBA" id="ARBA00023180"/>
    </source>
</evidence>
<dbReference type="EC" id="2.7.11.1" evidence="19"/>
<dbReference type="InterPro" id="IPR036426">
    <property type="entry name" value="Bulb-type_lectin_dom_sf"/>
</dbReference>
<evidence type="ECO:0000256" key="2">
    <source>
        <dbReference type="ARBA" id="ARBA00022527"/>
    </source>
</evidence>
<proteinExistence type="inferred from homology"/>
<comment type="caution">
    <text evidence="26">The sequence shown here is derived from an EMBL/GenBank/DDBJ whole genome shotgun (WGS) entry which is preliminary data.</text>
</comment>
<dbReference type="Gene3D" id="2.90.10.30">
    <property type="match status" value="1"/>
</dbReference>
<evidence type="ECO:0000256" key="3">
    <source>
        <dbReference type="ARBA" id="ARBA00022536"/>
    </source>
</evidence>
<dbReference type="CDD" id="cd14066">
    <property type="entry name" value="STKc_IRAK"/>
    <property type="match status" value="1"/>
</dbReference>
<dbReference type="CDD" id="cd01098">
    <property type="entry name" value="PAN_AP_plant"/>
    <property type="match status" value="1"/>
</dbReference>
<dbReference type="EMBL" id="MTKT01002492">
    <property type="protein sequence ID" value="OWM78747.1"/>
    <property type="molecule type" value="Genomic_DNA"/>
</dbReference>
<keyword evidence="3" id="KW-0245">EGF-like domain</keyword>
<evidence type="ECO:0000256" key="4">
    <source>
        <dbReference type="ARBA" id="ARBA00022553"/>
    </source>
</evidence>
<evidence type="ECO:0000256" key="5">
    <source>
        <dbReference type="ARBA" id="ARBA00022679"/>
    </source>
</evidence>
<dbReference type="PIRSF" id="PIRSF000641">
    <property type="entry name" value="SRK"/>
    <property type="match status" value="1"/>
</dbReference>
<evidence type="ECO:0000256" key="19">
    <source>
        <dbReference type="PIRNR" id="PIRNR000641"/>
    </source>
</evidence>
<protein>
    <recommendedName>
        <fullName evidence="19">Receptor-like serine/threonine-protein kinase</fullName>
        <ecNumber evidence="19">2.7.11.1</ecNumber>
    </recommendedName>
</protein>
<dbReference type="Pfam" id="PF00069">
    <property type="entry name" value="Pkinase"/>
    <property type="match status" value="1"/>
</dbReference>
<reference evidence="27" key="1">
    <citation type="journal article" date="2017" name="Plant J.">
        <title>The pomegranate (Punica granatum L.) genome and the genomics of punicalagin biosynthesis.</title>
        <authorList>
            <person name="Qin G."/>
            <person name="Xu C."/>
            <person name="Ming R."/>
            <person name="Tang H."/>
            <person name="Guyot R."/>
            <person name="Kramer E.M."/>
            <person name="Hu Y."/>
            <person name="Yi X."/>
            <person name="Qi Y."/>
            <person name="Xu X."/>
            <person name="Gao Z."/>
            <person name="Pan H."/>
            <person name="Jian J."/>
            <person name="Tian Y."/>
            <person name="Yue Z."/>
            <person name="Xu Y."/>
        </authorList>
    </citation>
    <scope>NUCLEOTIDE SEQUENCE [LARGE SCALE GENOMIC DNA]</scope>
    <source>
        <strain evidence="27">cv. Dabenzi</strain>
    </source>
</reference>
<dbReference type="FunFam" id="1.10.510.10:FF:000248">
    <property type="entry name" value="S-receptor-like kinase 5"/>
    <property type="match status" value="1"/>
</dbReference>
<dbReference type="SMART" id="SM00108">
    <property type="entry name" value="B_lectin"/>
    <property type="match status" value="1"/>
</dbReference>
<dbReference type="PROSITE" id="PS50948">
    <property type="entry name" value="PAN"/>
    <property type="match status" value="1"/>
</dbReference>
<dbReference type="PROSITE" id="PS00107">
    <property type="entry name" value="PROTEIN_KINASE_ATP"/>
    <property type="match status" value="1"/>
</dbReference>
<keyword evidence="12 21" id="KW-1133">Transmembrane helix</keyword>
<keyword evidence="10 19" id="KW-0418">Kinase</keyword>